<keyword evidence="9" id="KW-0472">Membrane</keyword>
<keyword evidence="9" id="KW-0812">Transmembrane</keyword>
<evidence type="ECO:0000256" key="2">
    <source>
        <dbReference type="ARBA" id="ARBA00022723"/>
    </source>
</evidence>
<keyword evidence="1 8" id="KW-0645">Protease</keyword>
<sequence>MKKRFVLWSLLGFGIYALLLGLYLFQWSEFGVPEAYKGTAADPETFMTPRELELTEEYSRYRYFLSFLGQPLEWLLYLGIMLMGASVVFKRFSEGVSRFSAIQIPIYVLLLSTISWFIMFPLDYIKRKLSLHYGISTQSFSSWMRDEIISFWIGFAIMALLITVLYKLMKWSQKRWWLYAWLLMIPFFVFMMYLQPVVIDPLYNDFTTLQDKQLEDKILTLADQADIPADRVYEVNMSEKTNSMNAYVNGIGSNLRIVLWDTTLNRLQEDEVLFIMAHEIGHYVMNHLYWNLIGAIVAAFFGLFFAYHLMNFVVSKWGRKWNFHKVSDIAGLPVLFLILSLLSFAASPIELAVSRQAEKAADEYAIQMTQDKEAAVGSFQELTVNGLSEVNPPALVKYLRYGHPTMMERIYMLEQYDHKKK</sequence>
<evidence type="ECO:0000256" key="6">
    <source>
        <dbReference type="PIRSR" id="PIRSR627057-1"/>
    </source>
</evidence>
<keyword evidence="3 8" id="KW-0378">Hydrolase</keyword>
<dbReference type="InterPro" id="IPR027057">
    <property type="entry name" value="CAXX_Prtase_1"/>
</dbReference>
<dbReference type="Pfam" id="PF16491">
    <property type="entry name" value="Peptidase_M48_N"/>
    <property type="match status" value="1"/>
</dbReference>
<evidence type="ECO:0000256" key="4">
    <source>
        <dbReference type="ARBA" id="ARBA00022833"/>
    </source>
</evidence>
<protein>
    <submittedName>
        <fullName evidence="12">M48 family metallopeptidase</fullName>
    </submittedName>
</protein>
<dbReference type="InterPro" id="IPR032456">
    <property type="entry name" value="Peptidase_M48_N"/>
</dbReference>
<evidence type="ECO:0000256" key="7">
    <source>
        <dbReference type="PIRSR" id="PIRSR627057-2"/>
    </source>
</evidence>
<feature type="transmembrane region" description="Helical" evidence="9">
    <location>
        <begin position="176"/>
        <end position="194"/>
    </location>
</feature>
<feature type="binding site" evidence="7">
    <location>
        <position position="282"/>
    </location>
    <ligand>
        <name>Zn(2+)</name>
        <dbReference type="ChEBI" id="CHEBI:29105"/>
        <note>catalytic</note>
    </ligand>
</feature>
<evidence type="ECO:0000256" key="1">
    <source>
        <dbReference type="ARBA" id="ARBA00022670"/>
    </source>
</evidence>
<feature type="transmembrane region" description="Helical" evidence="9">
    <location>
        <begin position="149"/>
        <end position="169"/>
    </location>
</feature>
<feature type="transmembrane region" description="Helical" evidence="9">
    <location>
        <begin position="326"/>
        <end position="346"/>
    </location>
</feature>
<dbReference type="CDD" id="cd07343">
    <property type="entry name" value="M48A_Zmpste24p_like"/>
    <property type="match status" value="1"/>
</dbReference>
<feature type="active site" evidence="6">
    <location>
        <position position="279"/>
    </location>
</feature>
<keyword evidence="4 7" id="KW-0862">Zinc</keyword>
<comment type="cofactor">
    <cofactor evidence="7 8">
        <name>Zn(2+)</name>
        <dbReference type="ChEBI" id="CHEBI:29105"/>
    </cofactor>
    <text evidence="7 8">Binds 1 zinc ion per subunit.</text>
</comment>
<evidence type="ECO:0000259" key="10">
    <source>
        <dbReference type="Pfam" id="PF01435"/>
    </source>
</evidence>
<feature type="binding site" evidence="7">
    <location>
        <position position="358"/>
    </location>
    <ligand>
        <name>Zn(2+)</name>
        <dbReference type="ChEBI" id="CHEBI:29105"/>
        <note>catalytic</note>
    </ligand>
</feature>
<dbReference type="GO" id="GO:0046872">
    <property type="term" value="F:metal ion binding"/>
    <property type="evidence" value="ECO:0007669"/>
    <property type="project" value="UniProtKB-KW"/>
</dbReference>
<evidence type="ECO:0000256" key="9">
    <source>
        <dbReference type="SAM" id="Phobius"/>
    </source>
</evidence>
<proteinExistence type="inferred from homology"/>
<feature type="transmembrane region" description="Helical" evidence="9">
    <location>
        <begin position="5"/>
        <end position="25"/>
    </location>
</feature>
<accession>A0A931MV75</accession>
<keyword evidence="9" id="KW-1133">Transmembrane helix</keyword>
<dbReference type="EMBL" id="JADZSC010000002">
    <property type="protein sequence ID" value="MBH0230295.1"/>
    <property type="molecule type" value="Genomic_DNA"/>
</dbReference>
<dbReference type="InterPro" id="IPR001915">
    <property type="entry name" value="Peptidase_M48"/>
</dbReference>
<comment type="caution">
    <text evidence="12">The sequence shown here is derived from an EMBL/GenBank/DDBJ whole genome shotgun (WGS) entry which is preliminary data.</text>
</comment>
<evidence type="ECO:0000259" key="11">
    <source>
        <dbReference type="Pfam" id="PF16491"/>
    </source>
</evidence>
<feature type="transmembrane region" description="Helical" evidence="9">
    <location>
        <begin position="288"/>
        <end position="314"/>
    </location>
</feature>
<keyword evidence="13" id="KW-1185">Reference proteome</keyword>
<feature type="domain" description="Peptidase M48" evidence="10">
    <location>
        <begin position="209"/>
        <end position="415"/>
    </location>
</feature>
<dbReference type="GO" id="GO:0004222">
    <property type="term" value="F:metalloendopeptidase activity"/>
    <property type="evidence" value="ECO:0007669"/>
    <property type="project" value="InterPro"/>
</dbReference>
<feature type="transmembrane region" description="Helical" evidence="9">
    <location>
        <begin position="74"/>
        <end position="92"/>
    </location>
</feature>
<dbReference type="FunFam" id="3.30.2010.10:FF:000010">
    <property type="entry name" value="M48 family peptidase"/>
    <property type="match status" value="1"/>
</dbReference>
<gene>
    <name evidence="12" type="ORF">H0267_08735</name>
</gene>
<dbReference type="PANTHER" id="PTHR10120">
    <property type="entry name" value="CAAX PRENYL PROTEASE 1"/>
    <property type="match status" value="1"/>
</dbReference>
<reference evidence="12 13" key="1">
    <citation type="journal article" date="2005" name="Int. J. Syst. Evol. Microbiol.">
        <title>Halobacillus yeomjeoni sp. nov., isolated from a marine solar saltern in Korea.</title>
        <authorList>
            <person name="Yoon J.H."/>
            <person name="Kang S.J."/>
            <person name="Lee C.H."/>
            <person name="Oh H.W."/>
            <person name="Oh T.K."/>
        </authorList>
    </citation>
    <scope>NUCLEOTIDE SEQUENCE [LARGE SCALE GENOMIC DNA]</scope>
    <source>
        <strain evidence="12 13">KCTC 3957</strain>
    </source>
</reference>
<dbReference type="Pfam" id="PF01435">
    <property type="entry name" value="Peptidase_M48"/>
    <property type="match status" value="1"/>
</dbReference>
<feature type="active site" description="Proton donor" evidence="6">
    <location>
        <position position="362"/>
    </location>
</feature>
<feature type="transmembrane region" description="Helical" evidence="9">
    <location>
        <begin position="104"/>
        <end position="122"/>
    </location>
</feature>
<dbReference type="AlphaFoldDB" id="A0A931MV75"/>
<dbReference type="GO" id="GO:0071586">
    <property type="term" value="P:CAAX-box protein processing"/>
    <property type="evidence" value="ECO:0007669"/>
    <property type="project" value="InterPro"/>
</dbReference>
<evidence type="ECO:0000256" key="8">
    <source>
        <dbReference type="RuleBase" id="RU003983"/>
    </source>
</evidence>
<evidence type="ECO:0000256" key="3">
    <source>
        <dbReference type="ARBA" id="ARBA00022801"/>
    </source>
</evidence>
<dbReference type="RefSeq" id="WP_197316939.1">
    <property type="nucleotide sequence ID" value="NZ_JADZSC010000002.1"/>
</dbReference>
<dbReference type="Proteomes" id="UP000614490">
    <property type="component" value="Unassembled WGS sequence"/>
</dbReference>
<evidence type="ECO:0000313" key="13">
    <source>
        <dbReference type="Proteomes" id="UP000614490"/>
    </source>
</evidence>
<organism evidence="12 13">
    <name type="scientific">Halobacillus yeomjeoni</name>
    <dbReference type="NCBI Taxonomy" id="311194"/>
    <lineage>
        <taxon>Bacteria</taxon>
        <taxon>Bacillati</taxon>
        <taxon>Bacillota</taxon>
        <taxon>Bacilli</taxon>
        <taxon>Bacillales</taxon>
        <taxon>Bacillaceae</taxon>
        <taxon>Halobacillus</taxon>
    </lineage>
</organism>
<keyword evidence="5 8" id="KW-0482">Metalloprotease</keyword>
<feature type="binding site" evidence="7">
    <location>
        <position position="278"/>
    </location>
    <ligand>
        <name>Zn(2+)</name>
        <dbReference type="ChEBI" id="CHEBI:29105"/>
        <note>catalytic</note>
    </ligand>
</feature>
<name>A0A931MV75_9BACI</name>
<dbReference type="Gene3D" id="3.30.2010.10">
    <property type="entry name" value="Metalloproteases ('zincins'), catalytic domain"/>
    <property type="match status" value="1"/>
</dbReference>
<comment type="similarity">
    <text evidence="8">Belongs to the peptidase M48 family.</text>
</comment>
<evidence type="ECO:0000256" key="5">
    <source>
        <dbReference type="ARBA" id="ARBA00023049"/>
    </source>
</evidence>
<feature type="domain" description="CAAX prenyl protease 1 N-terminal" evidence="11">
    <location>
        <begin position="45"/>
        <end position="204"/>
    </location>
</feature>
<evidence type="ECO:0000313" key="12">
    <source>
        <dbReference type="EMBL" id="MBH0230295.1"/>
    </source>
</evidence>
<keyword evidence="2 7" id="KW-0479">Metal-binding</keyword>